<evidence type="ECO:0000313" key="3">
    <source>
        <dbReference type="Proteomes" id="UP000006702"/>
    </source>
</evidence>
<dbReference type="Proteomes" id="UP000006702">
    <property type="component" value="Unassembled WGS sequence"/>
</dbReference>
<feature type="compositionally biased region" description="Low complexity" evidence="1">
    <location>
        <begin position="89"/>
        <end position="110"/>
    </location>
</feature>
<evidence type="ECO:0000256" key="1">
    <source>
        <dbReference type="SAM" id="MobiDB-lite"/>
    </source>
</evidence>
<proteinExistence type="predicted"/>
<protein>
    <submittedName>
        <fullName evidence="2">Uncharacterized protein</fullName>
    </submittedName>
</protein>
<name>A1D5K1_NEOFI</name>
<dbReference type="HOGENOM" id="CLU_1661256_0_0_1"/>
<dbReference type="KEGG" id="nfi:NFIA_024340"/>
<accession>A1D5K1</accession>
<reference evidence="3" key="1">
    <citation type="journal article" date="2008" name="PLoS Genet.">
        <title>Genomic islands in the pathogenic filamentous fungus Aspergillus fumigatus.</title>
        <authorList>
            <person name="Fedorova N.D."/>
            <person name="Khaldi N."/>
            <person name="Joardar V.S."/>
            <person name="Maiti R."/>
            <person name="Amedeo P."/>
            <person name="Anderson M.J."/>
            <person name="Crabtree J."/>
            <person name="Silva J.C."/>
            <person name="Badger J.H."/>
            <person name="Albarraq A."/>
            <person name="Angiuoli S."/>
            <person name="Bussey H."/>
            <person name="Bowyer P."/>
            <person name="Cotty P.J."/>
            <person name="Dyer P.S."/>
            <person name="Egan A."/>
            <person name="Galens K."/>
            <person name="Fraser-Liggett C.M."/>
            <person name="Haas B.J."/>
            <person name="Inman J.M."/>
            <person name="Kent R."/>
            <person name="Lemieux S."/>
            <person name="Malavazi I."/>
            <person name="Orvis J."/>
            <person name="Roemer T."/>
            <person name="Ronning C.M."/>
            <person name="Sundaram J.P."/>
            <person name="Sutton G."/>
            <person name="Turner G."/>
            <person name="Venter J.C."/>
            <person name="White O.R."/>
            <person name="Whitty B.R."/>
            <person name="Youngman P."/>
            <person name="Wolfe K.H."/>
            <person name="Goldman G.H."/>
            <person name="Wortman J.R."/>
            <person name="Jiang B."/>
            <person name="Denning D.W."/>
            <person name="Nierman W.C."/>
        </authorList>
    </citation>
    <scope>NUCLEOTIDE SEQUENCE [LARGE SCALE GENOMIC DNA]</scope>
    <source>
        <strain evidence="3">ATCC 1020 / DSM 3700 / CBS 544.65 / FGSC A1164 / JCM 1740 / NRRL 181 / WB 181</strain>
    </source>
</reference>
<evidence type="ECO:0000313" key="2">
    <source>
        <dbReference type="EMBL" id="EAW22055.1"/>
    </source>
</evidence>
<dbReference type="RefSeq" id="XP_001263952.1">
    <property type="nucleotide sequence ID" value="XM_001263951.1"/>
</dbReference>
<gene>
    <name evidence="2" type="ORF">NFIA_024340</name>
</gene>
<keyword evidence="3" id="KW-1185">Reference proteome</keyword>
<dbReference type="EMBL" id="DS027689">
    <property type="protein sequence ID" value="EAW22055.1"/>
    <property type="molecule type" value="Genomic_DNA"/>
</dbReference>
<feature type="compositionally biased region" description="Low complexity" evidence="1">
    <location>
        <begin position="1"/>
        <end position="22"/>
    </location>
</feature>
<feature type="region of interest" description="Disordered" evidence="1">
    <location>
        <begin position="1"/>
        <end position="136"/>
    </location>
</feature>
<feature type="compositionally biased region" description="Low complexity" evidence="1">
    <location>
        <begin position="33"/>
        <end position="54"/>
    </location>
</feature>
<organism evidence="2 3">
    <name type="scientific">Neosartorya fischeri (strain ATCC 1020 / DSM 3700 / CBS 544.65 / FGSC A1164 / JCM 1740 / NRRL 181 / WB 181)</name>
    <name type="common">Aspergillus fischerianus</name>
    <dbReference type="NCBI Taxonomy" id="331117"/>
    <lineage>
        <taxon>Eukaryota</taxon>
        <taxon>Fungi</taxon>
        <taxon>Dikarya</taxon>
        <taxon>Ascomycota</taxon>
        <taxon>Pezizomycotina</taxon>
        <taxon>Eurotiomycetes</taxon>
        <taxon>Eurotiomycetidae</taxon>
        <taxon>Eurotiales</taxon>
        <taxon>Aspergillaceae</taxon>
        <taxon>Aspergillus</taxon>
        <taxon>Aspergillus subgen. Fumigati</taxon>
    </lineage>
</organism>
<feature type="compositionally biased region" description="Polar residues" evidence="1">
    <location>
        <begin position="68"/>
        <end position="77"/>
    </location>
</feature>
<dbReference type="GeneID" id="4590607"/>
<sequence length="159" mass="17212">MANSSTQPSRSSRPRGSLGSKSYQKLHRPNAEAADATDADSTQPQTQPDSQPQSHTSASPAPGRKTTPKSFNNTYNTAKLFEKQINQDTASSSRPSAPSPTATWAESTAPLTPLNVRKPNEAPRHRPQSTVQHPRSAGLLDQRCQVAILPHQDLQPPML</sequence>
<dbReference type="AlphaFoldDB" id="A1D5K1"/>
<dbReference type="VEuPathDB" id="FungiDB:NFIA_024340"/>